<dbReference type="InterPro" id="IPR025558">
    <property type="entry name" value="DUF4283"/>
</dbReference>
<dbReference type="PANTHER" id="PTHR33116:SF86">
    <property type="entry name" value="REVERSE TRANSCRIPTASE DOMAIN-CONTAINING PROTEIN"/>
    <property type="match status" value="1"/>
</dbReference>
<name>A0A2Z6P2S7_TRISU</name>
<dbReference type="SUPFAM" id="SSF53098">
    <property type="entry name" value="Ribonuclease H-like"/>
    <property type="match status" value="1"/>
</dbReference>
<dbReference type="InterPro" id="IPR002156">
    <property type="entry name" value="RNaseH_domain"/>
</dbReference>
<dbReference type="GO" id="GO:0003676">
    <property type="term" value="F:nucleic acid binding"/>
    <property type="evidence" value="ECO:0007669"/>
    <property type="project" value="InterPro"/>
</dbReference>
<dbReference type="Pfam" id="PF03372">
    <property type="entry name" value="Exo_endo_phos"/>
    <property type="match status" value="1"/>
</dbReference>
<feature type="domain" description="Zinc knuckle CX2CX4HX4C" evidence="4">
    <location>
        <begin position="172"/>
        <end position="215"/>
    </location>
</feature>
<dbReference type="CDD" id="cd06222">
    <property type="entry name" value="RNase_H_like"/>
    <property type="match status" value="1"/>
</dbReference>
<dbReference type="InterPro" id="IPR036691">
    <property type="entry name" value="Endo/exonu/phosph_ase_sf"/>
</dbReference>
<dbReference type="InterPro" id="IPR012337">
    <property type="entry name" value="RNaseH-like_sf"/>
</dbReference>
<dbReference type="SUPFAM" id="SSF56219">
    <property type="entry name" value="DNase I-like"/>
    <property type="match status" value="1"/>
</dbReference>
<evidence type="ECO:0000259" key="1">
    <source>
        <dbReference type="Pfam" id="PF03372"/>
    </source>
</evidence>
<dbReference type="InterPro" id="IPR025836">
    <property type="entry name" value="Zn_knuckle_CX2CX4HX4C"/>
</dbReference>
<accession>A0A2Z6P2S7</accession>
<dbReference type="InterPro" id="IPR005135">
    <property type="entry name" value="Endo/exonuclease/phosphatase"/>
</dbReference>
<dbReference type="Gene3D" id="3.60.10.10">
    <property type="entry name" value="Endonuclease/exonuclease/phosphatase"/>
    <property type="match status" value="1"/>
</dbReference>
<dbReference type="GO" id="GO:0004523">
    <property type="term" value="F:RNA-DNA hybrid ribonuclease activity"/>
    <property type="evidence" value="ECO:0007669"/>
    <property type="project" value="InterPro"/>
</dbReference>
<feature type="domain" description="Endonuclease/exonuclease/phosphatase" evidence="1">
    <location>
        <begin position="480"/>
        <end position="656"/>
    </location>
</feature>
<dbReference type="PANTHER" id="PTHR33116">
    <property type="entry name" value="REVERSE TRANSCRIPTASE ZINC-BINDING DOMAIN-CONTAINING PROTEIN-RELATED-RELATED"/>
    <property type="match status" value="1"/>
</dbReference>
<dbReference type="Proteomes" id="UP000242715">
    <property type="component" value="Unassembled WGS sequence"/>
</dbReference>
<dbReference type="Pfam" id="PF14111">
    <property type="entry name" value="DUF4283"/>
    <property type="match status" value="1"/>
</dbReference>
<dbReference type="InterPro" id="IPR044730">
    <property type="entry name" value="RNase_H-like_dom_plant"/>
</dbReference>
<evidence type="ECO:0000259" key="2">
    <source>
        <dbReference type="Pfam" id="PF13456"/>
    </source>
</evidence>
<feature type="domain" description="RNase H type-1" evidence="2">
    <location>
        <begin position="1201"/>
        <end position="1323"/>
    </location>
</feature>
<proteinExistence type="predicted"/>
<dbReference type="Gene3D" id="3.30.420.10">
    <property type="entry name" value="Ribonuclease H-like superfamily/Ribonuclease H"/>
    <property type="match status" value="1"/>
</dbReference>
<evidence type="ECO:0008006" key="7">
    <source>
        <dbReference type="Google" id="ProtNLM"/>
    </source>
</evidence>
<evidence type="ECO:0000259" key="3">
    <source>
        <dbReference type="Pfam" id="PF14111"/>
    </source>
</evidence>
<dbReference type="InterPro" id="IPR036397">
    <property type="entry name" value="RNaseH_sf"/>
</dbReference>
<evidence type="ECO:0000313" key="6">
    <source>
        <dbReference type="Proteomes" id="UP000242715"/>
    </source>
</evidence>
<dbReference type="Pfam" id="PF14392">
    <property type="entry name" value="zf-CCHC_4"/>
    <property type="match status" value="1"/>
</dbReference>
<evidence type="ECO:0000259" key="4">
    <source>
        <dbReference type="Pfam" id="PF14392"/>
    </source>
</evidence>
<protein>
    <recommendedName>
        <fullName evidence="7">CCHC-type domain-containing protein</fullName>
    </recommendedName>
</protein>
<sequence>MENLNIHETMGNNNNTANTKNLSPAELLECCLVGKLLINKPIRFGTMKARLASLWQPSQQVTITAIDENRFMFQFYHQWDMERVFQGGPWLFENFMLVLRKLAFGEDPTTVPLDKTDIWVQVHQLPFGFMHEQIGLLIGSHLGDSIKYDDTNNFSPWRKYMRLRVAVNTHLPLQKAWTFERDQGEAVKVIFKYEKLENLCFVCGVLGHTENSCSKKHEPGFVEGDKQWGSFLRAENNNLGGATNANKWLRNGLNDTRGRNSQIFEQGGDGWKHSLFGRVKIGLNFATKEFVFFAGKANEGTNTDNSEMYWTPLYLKMQKNRHPVGSTVTNAPEAPTNGLIVADNVRAVQEIISNGEQFFVKAPVMLEPIGPISYAPTQTRTIQVPDNISKQLSILSAEAMCLGTQSAANNNLILKNNGLVTAPKKRLRVEGEEENIIAGNEDTEMMNANDMQAVGNLKGAVNGGDTTSTMTHLNKIENLRYALEYDYCFTVDRDGRGGGVAVMWRKVVNCSITNYSLNHIDIEIDDLQRGKWRLTGFYGHPEGSRRRDSWNFLRQLSNASQLPWCIIGDSNDILSSDEKQGRSQRPQWLINGFREAVSDSGLVDIHRKGYPFTWFKSLGTERAVEEKLDRAMANDFWCNMFQYATVECLTTTASDHYPLLLECDPKPIQHRHLKQFKFENAWSILDNAMAAIELVHFMKSKTRGRKGEVAFKLNISKAYDRIDWSIFMTSWSRWVGPIIPGRGLRQGDPLSPYLFIICAEGLSSLIRQAELKGDIHATEKEALNMKNILTIYEAASGQSINLQKSELFCSRNVPDSVQNSIVNILGVQRVLGTGKYLGLPSMIGRSRKSTFSFIKDRIWKKINSWSSKCLSQAGREVLIKSVLQTIPSYIMSIFLIPSSVIDDIEKMLNSFWWGHNRAQSKGIRWMCWERLSVHKQDGGMGFKSLGAFNHAMLGHNPSYVWRSIWSSKFVVKGGHKWSIGTGHNISLWDQNWLFDGTSIKKPDNIDSQLNNLTVADMLHHNAKEWDSGLIRGLLNDDITDKILHTPLLESVQNDKITWQHEKNGLYTVKSAYRFCDEDSNHLFFSCQNSINCWQQMGLWSSIMQHRNLTISVKENVFNIMFQLNEDSRAVFACVMWSIWKQRNDVIWRNERVHRTVVCERANSLLTGWRNAREVRDRYNNQQHSPQRFEWTRPDAGTWKCNVDASFARSRNKVGIGVCIRDDQGQFVLAKTEWYSPILDVDTGEALGLLSALKWVKDLHLNSVVFELDSKRVVDKFNNNMIDESVFGDIIKDCKHVFNSYFTNSHVEFIRRQANGVAHNLAKVAPSLASFCIHTDIPTCIQDLIINEML</sequence>
<reference evidence="6" key="1">
    <citation type="journal article" date="2017" name="Front. Plant Sci.">
        <title>Climate Clever Clovers: New Paradigm to Reduce the Environmental Footprint of Ruminants by Breeding Low Methanogenic Forages Utilizing Haplotype Variation.</title>
        <authorList>
            <person name="Kaur P."/>
            <person name="Appels R."/>
            <person name="Bayer P.E."/>
            <person name="Keeble-Gagnere G."/>
            <person name="Wang J."/>
            <person name="Hirakawa H."/>
            <person name="Shirasawa K."/>
            <person name="Vercoe P."/>
            <person name="Stefanova K."/>
            <person name="Durmic Z."/>
            <person name="Nichols P."/>
            <person name="Revell C."/>
            <person name="Isobe S.N."/>
            <person name="Edwards D."/>
            <person name="Erskine W."/>
        </authorList>
    </citation>
    <scope>NUCLEOTIDE SEQUENCE [LARGE SCALE GENOMIC DNA]</scope>
    <source>
        <strain evidence="6">cv. Daliak</strain>
    </source>
</reference>
<dbReference type="EMBL" id="DF974477">
    <property type="protein sequence ID" value="GAU48823.1"/>
    <property type="molecule type" value="Genomic_DNA"/>
</dbReference>
<organism evidence="5 6">
    <name type="scientific">Trifolium subterraneum</name>
    <name type="common">Subterranean clover</name>
    <dbReference type="NCBI Taxonomy" id="3900"/>
    <lineage>
        <taxon>Eukaryota</taxon>
        <taxon>Viridiplantae</taxon>
        <taxon>Streptophyta</taxon>
        <taxon>Embryophyta</taxon>
        <taxon>Tracheophyta</taxon>
        <taxon>Spermatophyta</taxon>
        <taxon>Magnoliopsida</taxon>
        <taxon>eudicotyledons</taxon>
        <taxon>Gunneridae</taxon>
        <taxon>Pentapetalae</taxon>
        <taxon>rosids</taxon>
        <taxon>fabids</taxon>
        <taxon>Fabales</taxon>
        <taxon>Fabaceae</taxon>
        <taxon>Papilionoideae</taxon>
        <taxon>50 kb inversion clade</taxon>
        <taxon>NPAAA clade</taxon>
        <taxon>Hologalegina</taxon>
        <taxon>IRL clade</taxon>
        <taxon>Trifolieae</taxon>
        <taxon>Trifolium</taxon>
    </lineage>
</organism>
<evidence type="ECO:0000313" key="5">
    <source>
        <dbReference type="EMBL" id="GAU48823.1"/>
    </source>
</evidence>
<dbReference type="Pfam" id="PF13456">
    <property type="entry name" value="RVT_3"/>
    <property type="match status" value="1"/>
</dbReference>
<gene>
    <name evidence="5" type="ORF">TSUD_406490</name>
</gene>
<keyword evidence="6" id="KW-1185">Reference proteome</keyword>
<feature type="domain" description="DUF4283" evidence="3">
    <location>
        <begin position="25"/>
        <end position="108"/>
    </location>
</feature>